<dbReference type="PROSITE" id="PS51257">
    <property type="entry name" value="PROKAR_LIPOPROTEIN"/>
    <property type="match status" value="1"/>
</dbReference>
<protein>
    <submittedName>
        <fullName evidence="2">Uncharacterized protein</fullName>
    </submittedName>
</protein>
<keyword evidence="3" id="KW-1185">Reference proteome</keyword>
<dbReference type="EMBL" id="SNQI01000008">
    <property type="protein sequence ID" value="TEW71533.1"/>
    <property type="molecule type" value="Genomic_DNA"/>
</dbReference>
<keyword evidence="1" id="KW-0812">Transmembrane</keyword>
<comment type="caution">
    <text evidence="2">The sequence shown here is derived from an EMBL/GenBank/DDBJ whole genome shotgun (WGS) entry which is preliminary data.</text>
</comment>
<sequence length="66" mass="7358">MNKEVIKIIIKVLIYALGLIGTYFGVSAMTSCTVQRQFDSSGKGTIIVSDTTHISHSDSWIFKHIR</sequence>
<keyword evidence="1" id="KW-1133">Transmembrane helix</keyword>
<dbReference type="RefSeq" id="WP_134249366.1">
    <property type="nucleotide sequence ID" value="NZ_SNQI01000008.1"/>
</dbReference>
<evidence type="ECO:0000313" key="2">
    <source>
        <dbReference type="EMBL" id="TEW71533.1"/>
    </source>
</evidence>
<evidence type="ECO:0000256" key="1">
    <source>
        <dbReference type="SAM" id="Phobius"/>
    </source>
</evidence>
<feature type="transmembrane region" description="Helical" evidence="1">
    <location>
        <begin position="12"/>
        <end position="30"/>
    </location>
</feature>
<organism evidence="2 3">
    <name type="scientific">Gramella jeungdoensis</name>
    <dbReference type="NCBI Taxonomy" id="708091"/>
    <lineage>
        <taxon>Bacteria</taxon>
        <taxon>Pseudomonadati</taxon>
        <taxon>Bacteroidota</taxon>
        <taxon>Flavobacteriia</taxon>
        <taxon>Flavobacteriales</taxon>
        <taxon>Flavobacteriaceae</taxon>
        <taxon>Christiangramia</taxon>
    </lineage>
</organism>
<reference evidence="2 3" key="1">
    <citation type="journal article" date="2011" name="J. Microbiol.">
        <title>Gramella jeungdoensis sp. nov., isolated from a solar saltern in Korea.</title>
        <authorList>
            <person name="Joung Y."/>
            <person name="Kim H."/>
            <person name="Jang T."/>
            <person name="Ahn T.S."/>
            <person name="Joh K."/>
        </authorList>
    </citation>
    <scope>NUCLEOTIDE SEQUENCE [LARGE SCALE GENOMIC DNA]</scope>
    <source>
        <strain evidence="2 3">KCTC 23123</strain>
    </source>
</reference>
<name>A0A4Y8APV7_9FLAO</name>
<dbReference type="Proteomes" id="UP000298517">
    <property type="component" value="Unassembled WGS sequence"/>
</dbReference>
<keyword evidence="1" id="KW-0472">Membrane</keyword>
<evidence type="ECO:0000313" key="3">
    <source>
        <dbReference type="Proteomes" id="UP000298517"/>
    </source>
</evidence>
<gene>
    <name evidence="2" type="ORF">E2488_15565</name>
</gene>
<accession>A0A4Y8APV7</accession>
<dbReference type="AlphaFoldDB" id="A0A4Y8APV7"/>
<proteinExistence type="predicted"/>